<dbReference type="RefSeq" id="WP_092428046.1">
    <property type="nucleotide sequence ID" value="NZ_FOXM01000002.1"/>
</dbReference>
<sequence>MNKPFAKLFDVDGIGQILVVKRRDELTITFRMPNGSICDIKLGFPDNDDGWNQLDAAFDQVDESTAASLAREQIEAGPFAGLGSIDDEEIEREQVGASICECGDPDCLSGTQLHCSD</sequence>
<proteinExistence type="predicted"/>
<evidence type="ECO:0000313" key="2">
    <source>
        <dbReference type="Proteomes" id="UP000243084"/>
    </source>
</evidence>
<dbReference type="EMBL" id="FOXM01000002">
    <property type="protein sequence ID" value="SFP38430.1"/>
    <property type="molecule type" value="Genomic_DNA"/>
</dbReference>
<dbReference type="OrthoDB" id="6886551at2"/>
<dbReference type="Proteomes" id="UP000243084">
    <property type="component" value="Unassembled WGS sequence"/>
</dbReference>
<evidence type="ECO:0000313" key="1">
    <source>
        <dbReference type="EMBL" id="SFP38430.1"/>
    </source>
</evidence>
<name>A0A1I5PXC1_9GAMM</name>
<gene>
    <name evidence="1" type="ORF">SAMN05216229_10275</name>
</gene>
<protein>
    <submittedName>
        <fullName evidence="1">Uncharacterized protein</fullName>
    </submittedName>
</protein>
<keyword evidence="2" id="KW-1185">Reference proteome</keyword>
<accession>A0A1I5PXC1</accession>
<dbReference type="AlphaFoldDB" id="A0A1I5PXC1"/>
<reference evidence="2" key="1">
    <citation type="submission" date="2016-10" db="EMBL/GenBank/DDBJ databases">
        <authorList>
            <person name="Varghese N."/>
            <person name="Submissions S."/>
        </authorList>
    </citation>
    <scope>NUCLEOTIDE SEQUENCE [LARGE SCALE GENOMIC DNA]</scope>
    <source>
        <strain evidence="2">JCM 18195</strain>
    </source>
</reference>
<organism evidence="1 2">
    <name type="scientific">Geopseudomonas sagittaria</name>
    <dbReference type="NCBI Taxonomy" id="1135990"/>
    <lineage>
        <taxon>Bacteria</taxon>
        <taxon>Pseudomonadati</taxon>
        <taxon>Pseudomonadota</taxon>
        <taxon>Gammaproteobacteria</taxon>
        <taxon>Pseudomonadales</taxon>
        <taxon>Pseudomonadaceae</taxon>
        <taxon>Geopseudomonas</taxon>
    </lineage>
</organism>